<dbReference type="GeneID" id="75007726"/>
<dbReference type="CDD" id="cd04488">
    <property type="entry name" value="RecG_wedge_OBF"/>
    <property type="match status" value="1"/>
</dbReference>
<dbReference type="InterPro" id="IPR047112">
    <property type="entry name" value="RecG/Mfd"/>
</dbReference>
<proteinExistence type="predicted"/>
<dbReference type="Pfam" id="PF00270">
    <property type="entry name" value="DEAD"/>
    <property type="match status" value="1"/>
</dbReference>
<protein>
    <submittedName>
        <fullName evidence="8">ATP-dependent DNA helicase RecG</fullName>
    </submittedName>
</protein>
<dbReference type="EMBL" id="CP021417">
    <property type="protein sequence ID" value="ARU46040.1"/>
    <property type="molecule type" value="Genomic_DNA"/>
</dbReference>
<dbReference type="PROSITE" id="PS51194">
    <property type="entry name" value="HELICASE_CTER"/>
    <property type="match status" value="1"/>
</dbReference>
<dbReference type="GO" id="GO:0005524">
    <property type="term" value="F:ATP binding"/>
    <property type="evidence" value="ECO:0007669"/>
    <property type="project" value="UniProtKB-KW"/>
</dbReference>
<dbReference type="PANTHER" id="PTHR47964:SF1">
    <property type="entry name" value="ATP-DEPENDENT DNA HELICASE HOMOLOG RECG, CHLOROPLASTIC"/>
    <property type="match status" value="1"/>
</dbReference>
<evidence type="ECO:0000256" key="6">
    <source>
        <dbReference type="ARBA" id="ARBA00023125"/>
    </source>
</evidence>
<dbReference type="Pfam" id="PF00271">
    <property type="entry name" value="Helicase_C"/>
    <property type="match status" value="1"/>
</dbReference>
<dbReference type="InterPro" id="IPR004365">
    <property type="entry name" value="NA-bd_OB_tRNA"/>
</dbReference>
<accession>A0A7Y4LGK4</accession>
<keyword evidence="9" id="KW-1185">Reference proteome</keyword>
<evidence type="ECO:0000256" key="7">
    <source>
        <dbReference type="ARBA" id="ARBA00023204"/>
    </source>
</evidence>
<dbReference type="Gene3D" id="3.40.50.300">
    <property type="entry name" value="P-loop containing nucleotide triphosphate hydrolases"/>
    <property type="match status" value="2"/>
</dbReference>
<keyword evidence="5" id="KW-0067">ATP-binding</keyword>
<dbReference type="RefSeq" id="WP_087453862.1">
    <property type="nucleotide sequence ID" value="NZ_CP021417.2"/>
</dbReference>
<dbReference type="InterPro" id="IPR011545">
    <property type="entry name" value="DEAD/DEAH_box_helicase_dom"/>
</dbReference>
<dbReference type="InterPro" id="IPR001650">
    <property type="entry name" value="Helicase_C-like"/>
</dbReference>
<keyword evidence="7" id="KW-0234">DNA repair</keyword>
<keyword evidence="2" id="KW-0227">DNA damage</keyword>
<dbReference type="KEGG" id="csil:CBE74_05560"/>
<dbReference type="InterPro" id="IPR012340">
    <property type="entry name" value="NA-bd_OB-fold"/>
</dbReference>
<keyword evidence="6" id="KW-0238">DNA-binding</keyword>
<dbReference type="PANTHER" id="PTHR47964">
    <property type="entry name" value="ATP-DEPENDENT DNA HELICASE HOMOLOG RECG, CHLOROPLASTIC"/>
    <property type="match status" value="1"/>
</dbReference>
<name>A0A7Y4LGK4_9CORY</name>
<reference evidence="8 9" key="3">
    <citation type="journal article" date="2020" name="Int. J. Syst. Evol. Microbiol.">
        <title>Corynebacterium silvaticum sp. nov., a unique group of NTTB corynebacteria in wild boar and roe deer.</title>
        <authorList>
            <person name="Dangel A."/>
            <person name="Berger A."/>
            <person name="Rau J."/>
            <person name="Eisenberg T."/>
            <person name="Kampfer P."/>
            <person name="Margos G."/>
            <person name="Contzen M."/>
            <person name="Busse H.J."/>
            <person name="Konrad R."/>
            <person name="Peters M."/>
            <person name="Sting R."/>
            <person name="Sing A."/>
        </authorList>
    </citation>
    <scope>NUCLEOTIDE SEQUENCE [LARGE SCALE GENOMIC DNA]</scope>
    <source>
        <strain evidence="8 9">PO100/5</strain>
    </source>
</reference>
<reference evidence="8 9" key="1">
    <citation type="journal article" date="2014" name="BMC Vet. Res.">
        <title>First report of Corynebacterium pseudotuberculosis from caseous lymphadenitis lesions in Black Alentejano pig (Sus scrofa domesticus).</title>
        <authorList>
            <person name="Oliveira M."/>
            <person name="Barroco C."/>
            <person name="Mottola C."/>
            <person name="Santos R."/>
            <person name="Lemsaddek A."/>
            <person name="Tavares L."/>
            <person name="Semedo-Lemsaddek T."/>
        </authorList>
    </citation>
    <scope>NUCLEOTIDE SEQUENCE [LARGE SCALE GENOMIC DNA]</scope>
    <source>
        <strain evidence="8 9">PO100/5</strain>
    </source>
</reference>
<sequence>MLGWHDTRPLTQLLPEKEAKAFAKHFGYRCAEDLLMHLPRAYAAHGSGLSAGHAQEGDIITCIGEIVSATERRDRNGNLIYTIGISDGTATISATFFRANWISKVLTTGARGMFTGKLKFFRDKAQLQHPDFFLFPDPGAKTRGSGGLQALSTTGEFDDVTHIINSLTYIPVYPAKKAMPTWRILGAIHEVLGKTPPIVDPLGDFTPDDMPTLDQALRGVHETDCEGAEPYLNRLKYDEALSIALVMALRRADMKRRQAFPMPASHTGLRAKLLKAMPFTLTEGQQQVAQEIAEDLGKNTPMSRLLQGEVGSGKTIVSLIAMLQAVDAHKQCALLAPTEVLATQHAHSIRATLAAADIQLTVVLLTGSLPTAERKKALLDIMSGDADIIIGTHALIQDTVNFYDLGLCVVDEQHRFGVEQRDYLRAKGNTELTPHLLVMTATPIPRTIAMTAFGDLSVSTLRQLPGGRRPIKTFVVSSDNPTWGERMWKRIREEVERGQQIYVVCPRVKNHGGVEETTTALQHGIFNDLRVEMLHGSMHPEDKETIMAAFAAGTIDILVATTVIEVGIDVPNATVMLIREAENFGVSQLHQLRGRVGRGGKESICFLHTTAEPDTPARERIHKVSATTDGFTLAEIDLEYRQEGDILGAQQSGASHKRISFIKDKELIQRANHDAAAIVQHNPEAARSMVSDIDDRSQDYLDKT</sequence>
<reference evidence="8 9" key="4">
    <citation type="journal article" date="2020" name="PLoS ONE">
        <title>Taxonomic classification of strain PO100/5 shows a broader geographic distribution and genetic markers of the recently described Corynebacterium silvaticum.</title>
        <authorList>
            <person name="Viana M.V.C."/>
            <person name="Profeta R."/>
            <person name="da Silva A.L."/>
            <person name="Hurtado R."/>
            <person name="Cerqueira J.C."/>
            <person name="Ribeiro B.F.S."/>
            <person name="Almeida M.O."/>
            <person name="Morais-Rodrigues F."/>
            <person name="Soares S.C."/>
            <person name="Oliveira M."/>
            <person name="Tavares L."/>
            <person name="Figueiredo H."/>
            <person name="Wattam A.R."/>
            <person name="Barh D."/>
            <person name="Ghosh P."/>
            <person name="Silva A."/>
            <person name="Azevedo V."/>
        </authorList>
    </citation>
    <scope>NUCLEOTIDE SEQUENCE [LARGE SCALE GENOMIC DNA]</scope>
    <source>
        <strain evidence="8 9">PO100/5</strain>
    </source>
</reference>
<evidence type="ECO:0000313" key="9">
    <source>
        <dbReference type="Proteomes" id="UP000195652"/>
    </source>
</evidence>
<dbReference type="InterPro" id="IPR014001">
    <property type="entry name" value="Helicase_ATP-bd"/>
</dbReference>
<dbReference type="Proteomes" id="UP000195652">
    <property type="component" value="Chromosome"/>
</dbReference>
<dbReference type="GO" id="GO:0016787">
    <property type="term" value="F:hydrolase activity"/>
    <property type="evidence" value="ECO:0007669"/>
    <property type="project" value="UniProtKB-KW"/>
</dbReference>
<dbReference type="PROSITE" id="PS51192">
    <property type="entry name" value="HELICASE_ATP_BIND_1"/>
    <property type="match status" value="1"/>
</dbReference>
<dbReference type="SMART" id="SM00487">
    <property type="entry name" value="DEXDc"/>
    <property type="match status" value="1"/>
</dbReference>
<keyword evidence="1" id="KW-0547">Nucleotide-binding</keyword>
<dbReference type="SUPFAM" id="SSF50249">
    <property type="entry name" value="Nucleic acid-binding proteins"/>
    <property type="match status" value="1"/>
</dbReference>
<keyword evidence="3" id="KW-0378">Hydrolase</keyword>
<keyword evidence="4 8" id="KW-0347">Helicase</keyword>
<reference evidence="8 9" key="2">
    <citation type="journal article" date="2020" name="Antonie Van Leeuwenhoek">
        <title>Phylogenomic characterisation of a novel corynebacterial species pathogenic to animals.</title>
        <authorList>
            <person name="Moller J."/>
            <person name="Musella L."/>
            <person name="Melnikov V."/>
            <person name="Geissdorfer W."/>
            <person name="Burkovski A."/>
            <person name="Sangal V."/>
        </authorList>
    </citation>
    <scope>NUCLEOTIDE SEQUENCE [LARGE SCALE GENOMIC DNA]</scope>
    <source>
        <strain evidence="8 9">PO100/5</strain>
    </source>
</reference>
<organism evidence="8 9">
    <name type="scientific">Corynebacterium silvaticum</name>
    <dbReference type="NCBI Taxonomy" id="2320431"/>
    <lineage>
        <taxon>Bacteria</taxon>
        <taxon>Bacillati</taxon>
        <taxon>Actinomycetota</taxon>
        <taxon>Actinomycetes</taxon>
        <taxon>Mycobacteriales</taxon>
        <taxon>Corynebacteriaceae</taxon>
        <taxon>Corynebacterium</taxon>
    </lineage>
</organism>
<dbReference type="GO" id="GO:0003677">
    <property type="term" value="F:DNA binding"/>
    <property type="evidence" value="ECO:0007669"/>
    <property type="project" value="UniProtKB-KW"/>
</dbReference>
<dbReference type="GO" id="GO:0003678">
    <property type="term" value="F:DNA helicase activity"/>
    <property type="evidence" value="ECO:0007669"/>
    <property type="project" value="TreeGrafter"/>
</dbReference>
<evidence type="ECO:0000256" key="3">
    <source>
        <dbReference type="ARBA" id="ARBA00022801"/>
    </source>
</evidence>
<dbReference type="InterPro" id="IPR045562">
    <property type="entry name" value="RecG_dom3_C"/>
</dbReference>
<dbReference type="SMART" id="SM00490">
    <property type="entry name" value="HELICc"/>
    <property type="match status" value="1"/>
</dbReference>
<evidence type="ECO:0000256" key="1">
    <source>
        <dbReference type="ARBA" id="ARBA00022741"/>
    </source>
</evidence>
<dbReference type="Gene3D" id="2.40.50.140">
    <property type="entry name" value="Nucleic acid-binding proteins"/>
    <property type="match status" value="1"/>
</dbReference>
<evidence type="ECO:0000256" key="5">
    <source>
        <dbReference type="ARBA" id="ARBA00022840"/>
    </source>
</evidence>
<dbReference type="Pfam" id="PF19833">
    <property type="entry name" value="RecG_dom3_C"/>
    <property type="match status" value="1"/>
</dbReference>
<dbReference type="GO" id="GO:0006281">
    <property type="term" value="P:DNA repair"/>
    <property type="evidence" value="ECO:0007669"/>
    <property type="project" value="UniProtKB-KW"/>
</dbReference>
<dbReference type="InterPro" id="IPR027417">
    <property type="entry name" value="P-loop_NTPase"/>
</dbReference>
<gene>
    <name evidence="8" type="ORF">CBE74_05560</name>
</gene>
<dbReference type="SUPFAM" id="SSF52540">
    <property type="entry name" value="P-loop containing nucleoside triphosphate hydrolases"/>
    <property type="match status" value="1"/>
</dbReference>
<evidence type="ECO:0000256" key="2">
    <source>
        <dbReference type="ARBA" id="ARBA00022763"/>
    </source>
</evidence>
<dbReference type="OrthoDB" id="9804325at2"/>
<evidence type="ECO:0000256" key="4">
    <source>
        <dbReference type="ARBA" id="ARBA00022806"/>
    </source>
</evidence>
<evidence type="ECO:0000313" key="8">
    <source>
        <dbReference type="EMBL" id="ARU46040.1"/>
    </source>
</evidence>
<dbReference type="AlphaFoldDB" id="A0A7Y4LGK4"/>
<dbReference type="CDD" id="cd17992">
    <property type="entry name" value="DEXHc_RecG"/>
    <property type="match status" value="1"/>
</dbReference>
<dbReference type="Pfam" id="PF01336">
    <property type="entry name" value="tRNA_anti-codon"/>
    <property type="match status" value="1"/>
</dbReference>